<dbReference type="Pfam" id="PF01048">
    <property type="entry name" value="PNP_UDP_1"/>
    <property type="match status" value="1"/>
</dbReference>
<evidence type="ECO:0000313" key="3">
    <source>
        <dbReference type="Proteomes" id="UP000753724"/>
    </source>
</evidence>
<reference evidence="3" key="1">
    <citation type="submission" date="2020-01" db="EMBL/GenBank/DDBJ databases">
        <title>Sphingomonas sp. strain CSW-10.</title>
        <authorList>
            <person name="Chen W.-M."/>
        </authorList>
    </citation>
    <scope>NUCLEOTIDE SEQUENCE [LARGE SCALE GENOMIC DNA]</scope>
    <source>
        <strain evidence="3">FSY-8</strain>
    </source>
</reference>
<protein>
    <recommendedName>
        <fullName evidence="1">Nucleoside phosphorylase domain-containing protein</fullName>
    </recommendedName>
</protein>
<organism evidence="2 3">
    <name type="scientific">Novosphingobium ovatum</name>
    <dbReference type="NCBI Taxonomy" id="1908523"/>
    <lineage>
        <taxon>Bacteria</taxon>
        <taxon>Pseudomonadati</taxon>
        <taxon>Pseudomonadota</taxon>
        <taxon>Alphaproteobacteria</taxon>
        <taxon>Sphingomonadales</taxon>
        <taxon>Sphingomonadaceae</taxon>
        <taxon>Novosphingobium</taxon>
    </lineage>
</organism>
<dbReference type="SUPFAM" id="SSF53167">
    <property type="entry name" value="Purine and uridine phosphorylases"/>
    <property type="match status" value="1"/>
</dbReference>
<comment type="caution">
    <text evidence="2">The sequence shown here is derived from an EMBL/GenBank/DDBJ whole genome shotgun (WGS) entry which is preliminary data.</text>
</comment>
<gene>
    <name evidence="2" type="ORF">GTZ99_14920</name>
</gene>
<proteinExistence type="predicted"/>
<dbReference type="Proteomes" id="UP000753724">
    <property type="component" value="Unassembled WGS sequence"/>
</dbReference>
<dbReference type="InterPro" id="IPR000845">
    <property type="entry name" value="Nucleoside_phosphorylase_d"/>
</dbReference>
<evidence type="ECO:0000313" key="2">
    <source>
        <dbReference type="EMBL" id="NBC37845.1"/>
    </source>
</evidence>
<dbReference type="RefSeq" id="WP_161720290.1">
    <property type="nucleotide sequence ID" value="NZ_JAAAPO010000006.1"/>
</dbReference>
<dbReference type="InterPro" id="IPR035994">
    <property type="entry name" value="Nucleoside_phosphorylase_sf"/>
</dbReference>
<name>A0ABW9XH10_9SPHN</name>
<dbReference type="EMBL" id="JAAAPO010000006">
    <property type="protein sequence ID" value="NBC37845.1"/>
    <property type="molecule type" value="Genomic_DNA"/>
</dbReference>
<accession>A0ABW9XH10</accession>
<dbReference type="Gene3D" id="3.40.50.1580">
    <property type="entry name" value="Nucleoside phosphorylase domain"/>
    <property type="match status" value="1"/>
</dbReference>
<feature type="domain" description="Nucleoside phosphorylase" evidence="1">
    <location>
        <begin position="9"/>
        <end position="159"/>
    </location>
</feature>
<sequence>MGYVDKPVLVVTGTLREGMVLDGNGVEVIAAGSDQDGLRRTLAQRAPHVAGIVSFGMCGAIDPSMRLGDWVIGRRLIGSFHAKCDEAWVKVLQARLPGARVGAVHCDGHLMSEAMDKAARAWASAALVVDMESHIAAEAASHANIPFAILRCVSDRAEDQLPPAVEVMMKDDGGIAVGAVMKSLIDRPNQIGHFAHTVYGFAQAYRELGNGARELGCRLGFDERMSAMLF</sequence>
<evidence type="ECO:0000259" key="1">
    <source>
        <dbReference type="Pfam" id="PF01048"/>
    </source>
</evidence>
<keyword evidence="3" id="KW-1185">Reference proteome</keyword>